<gene>
    <name evidence="1" type="primary">Hypp2282</name>
    <name evidence="1" type="ORF">BLAG_LOCUS16751</name>
</gene>
<name>A0A8K0EPH1_BRALA</name>
<sequence length="159" mass="18331">MAAKAGTSFFKLFLLKRLKKFNLPQGDLVAIYIGYVRPILECAVPVWNSGLTKHQSYLLERLQKRACRTIMGSSYNGYSHALEHLGLSTLATRREQLCLKFARSLLDSEFRDWLPPPRTQITGRVTRNSHLLNCPKARTNRYLNSSIPYLTRLINQYDQ</sequence>
<dbReference type="AlphaFoldDB" id="A0A8K0EPH1"/>
<proteinExistence type="predicted"/>
<evidence type="ECO:0000313" key="2">
    <source>
        <dbReference type="Proteomes" id="UP000838412"/>
    </source>
</evidence>
<reference evidence="1" key="1">
    <citation type="submission" date="2022-01" db="EMBL/GenBank/DDBJ databases">
        <authorList>
            <person name="Braso-Vives M."/>
        </authorList>
    </citation>
    <scope>NUCLEOTIDE SEQUENCE</scope>
</reference>
<dbReference type="EMBL" id="OV696688">
    <property type="protein sequence ID" value="CAH1259447.1"/>
    <property type="molecule type" value="Genomic_DNA"/>
</dbReference>
<protein>
    <submittedName>
        <fullName evidence="1">Hypp2282 protein</fullName>
    </submittedName>
</protein>
<accession>A0A8K0EPH1</accession>
<dbReference type="Proteomes" id="UP000838412">
    <property type="component" value="Chromosome 3"/>
</dbReference>
<organism evidence="1 2">
    <name type="scientific">Branchiostoma lanceolatum</name>
    <name type="common">Common lancelet</name>
    <name type="synonym">Amphioxus lanceolatum</name>
    <dbReference type="NCBI Taxonomy" id="7740"/>
    <lineage>
        <taxon>Eukaryota</taxon>
        <taxon>Metazoa</taxon>
        <taxon>Chordata</taxon>
        <taxon>Cephalochordata</taxon>
        <taxon>Leptocardii</taxon>
        <taxon>Amphioxiformes</taxon>
        <taxon>Branchiostomatidae</taxon>
        <taxon>Branchiostoma</taxon>
    </lineage>
</organism>
<dbReference type="OrthoDB" id="10366705at2759"/>
<keyword evidence="2" id="KW-1185">Reference proteome</keyword>
<evidence type="ECO:0000313" key="1">
    <source>
        <dbReference type="EMBL" id="CAH1259447.1"/>
    </source>
</evidence>